<feature type="transmembrane region" description="Helical" evidence="2">
    <location>
        <begin position="161"/>
        <end position="181"/>
    </location>
</feature>
<dbReference type="Proteomes" id="UP000578352">
    <property type="component" value="Unassembled WGS sequence"/>
</dbReference>
<sequence length="182" mass="19704">MSDRRLPHQPDDAHLPDDATEEERREAGDRLRERIYVTFTALAILMALNAHGEHLDSPTVLWTLVISVVGVLLAGLASDLVSHMIVHNTLPTAREFRHLLAVASRALTVLAVPLLVLMAAMLGWMAAQTAVVIAIAALIASLAVIARIAVSRTGLAWWKQLIVLIGIVALGVLVVFLEQLAH</sequence>
<keyword evidence="2" id="KW-0812">Transmembrane</keyword>
<evidence type="ECO:0000313" key="3">
    <source>
        <dbReference type="EMBL" id="NYJ22964.1"/>
    </source>
</evidence>
<dbReference type="AlphaFoldDB" id="A0A853CUT7"/>
<feature type="transmembrane region" description="Helical" evidence="2">
    <location>
        <begin position="34"/>
        <end position="52"/>
    </location>
</feature>
<comment type="caution">
    <text evidence="3">The sequence shown here is derived from an EMBL/GenBank/DDBJ whole genome shotgun (WGS) entry which is preliminary data.</text>
</comment>
<feature type="region of interest" description="Disordered" evidence="1">
    <location>
        <begin position="1"/>
        <end position="27"/>
    </location>
</feature>
<evidence type="ECO:0000256" key="1">
    <source>
        <dbReference type="SAM" id="MobiDB-lite"/>
    </source>
</evidence>
<reference evidence="3 4" key="1">
    <citation type="submission" date="2020-07" db="EMBL/GenBank/DDBJ databases">
        <title>Sequencing the genomes of 1000 actinobacteria strains.</title>
        <authorList>
            <person name="Klenk H.-P."/>
        </authorList>
    </citation>
    <scope>NUCLEOTIDE SEQUENCE [LARGE SCALE GENOMIC DNA]</scope>
    <source>
        <strain evidence="3 4">DSM 15165</strain>
    </source>
</reference>
<keyword evidence="2" id="KW-1133">Transmembrane helix</keyword>
<name>A0A853CUT7_9MICO</name>
<evidence type="ECO:0000313" key="4">
    <source>
        <dbReference type="Proteomes" id="UP000578352"/>
    </source>
</evidence>
<feature type="transmembrane region" description="Helical" evidence="2">
    <location>
        <begin position="64"/>
        <end position="86"/>
    </location>
</feature>
<proteinExistence type="predicted"/>
<dbReference type="EMBL" id="JACCFL010000001">
    <property type="protein sequence ID" value="NYJ22964.1"/>
    <property type="molecule type" value="Genomic_DNA"/>
</dbReference>
<gene>
    <name evidence="3" type="ORF">HNR13_001251</name>
</gene>
<organism evidence="3 4">
    <name type="scientific">Leifsonia shinshuensis</name>
    <dbReference type="NCBI Taxonomy" id="150026"/>
    <lineage>
        <taxon>Bacteria</taxon>
        <taxon>Bacillati</taxon>
        <taxon>Actinomycetota</taxon>
        <taxon>Actinomycetes</taxon>
        <taxon>Micrococcales</taxon>
        <taxon>Microbacteriaceae</taxon>
        <taxon>Leifsonia</taxon>
    </lineage>
</organism>
<protein>
    <submittedName>
        <fullName evidence="3">Lysylphosphatidylglycerol synthetase-like protein (DUF2156 family)</fullName>
    </submittedName>
</protein>
<dbReference type="RefSeq" id="WP_179604951.1">
    <property type="nucleotide sequence ID" value="NZ_BAABEH010000001.1"/>
</dbReference>
<feature type="transmembrane region" description="Helical" evidence="2">
    <location>
        <begin position="130"/>
        <end position="149"/>
    </location>
</feature>
<accession>A0A853CUT7</accession>
<keyword evidence="2" id="KW-0472">Membrane</keyword>
<feature type="transmembrane region" description="Helical" evidence="2">
    <location>
        <begin position="98"/>
        <end position="124"/>
    </location>
</feature>
<evidence type="ECO:0000256" key="2">
    <source>
        <dbReference type="SAM" id="Phobius"/>
    </source>
</evidence>